<keyword evidence="2" id="KW-1185">Reference proteome</keyword>
<dbReference type="Gramene" id="RZC78655">
    <property type="protein sequence ID" value="RZC78655"/>
    <property type="gene ID" value="C5167_002837"/>
</dbReference>
<accession>A0A4Y7L385</accession>
<evidence type="ECO:0000313" key="2">
    <source>
        <dbReference type="Proteomes" id="UP000316621"/>
    </source>
</evidence>
<dbReference type="AlphaFoldDB" id="A0A4Y7L385"/>
<evidence type="ECO:0000313" key="1">
    <source>
        <dbReference type="EMBL" id="RZC78655.1"/>
    </source>
</evidence>
<organism evidence="1 2">
    <name type="scientific">Papaver somniferum</name>
    <name type="common">Opium poppy</name>
    <dbReference type="NCBI Taxonomy" id="3469"/>
    <lineage>
        <taxon>Eukaryota</taxon>
        <taxon>Viridiplantae</taxon>
        <taxon>Streptophyta</taxon>
        <taxon>Embryophyta</taxon>
        <taxon>Tracheophyta</taxon>
        <taxon>Spermatophyta</taxon>
        <taxon>Magnoliopsida</taxon>
        <taxon>Ranunculales</taxon>
        <taxon>Papaveraceae</taxon>
        <taxon>Papaveroideae</taxon>
        <taxon>Papaver</taxon>
    </lineage>
</organism>
<dbReference type="EMBL" id="CM010723">
    <property type="protein sequence ID" value="RZC78655.1"/>
    <property type="molecule type" value="Genomic_DNA"/>
</dbReference>
<sequence length="140" mass="16051">MGEDNQAAVYGEDYASVVWDSDFVKNNLQMKVREMINGNKWEIPIEFGKAKVQGAATDVCTATSYHSPLVKEVWFTAACATMRELWFQKNLILFDNGKVNTHKFKSKILQVVHEGGIRMKDRGKYRSFPRGAVEIRNQYL</sequence>
<protein>
    <submittedName>
        <fullName evidence="1">Uncharacterized protein</fullName>
    </submittedName>
</protein>
<gene>
    <name evidence="1" type="ORF">C5167_002837</name>
</gene>
<proteinExistence type="predicted"/>
<dbReference type="Proteomes" id="UP000316621">
    <property type="component" value="Chromosome 9"/>
</dbReference>
<name>A0A4Y7L385_PAPSO</name>
<reference evidence="1 2" key="1">
    <citation type="journal article" date="2018" name="Science">
        <title>The opium poppy genome and morphinan production.</title>
        <authorList>
            <person name="Guo L."/>
            <person name="Winzer T."/>
            <person name="Yang X."/>
            <person name="Li Y."/>
            <person name="Ning Z."/>
            <person name="He Z."/>
            <person name="Teodor R."/>
            <person name="Lu Y."/>
            <person name="Bowser T.A."/>
            <person name="Graham I.A."/>
            <person name="Ye K."/>
        </authorList>
    </citation>
    <scope>NUCLEOTIDE SEQUENCE [LARGE SCALE GENOMIC DNA]</scope>
    <source>
        <strain evidence="2">cv. HN1</strain>
        <tissue evidence="1">Leaves</tissue>
    </source>
</reference>